<sequence length="168" mass="19507">MSTEINSSLWQKLWEFDPNILVVMDPSMLIRVVNPAFCKTFHFDKGEILGKHASFFMDDVSDFQRVLKDQVTLHKEKYFTRYDVTMRMIMFPLVEENLAACIMVDITPDVVQHEEMRRLKQDLIINVNNVIDKQMQIAQEIASLLGETTADAKVSLVKIRNALNEEIK</sequence>
<comment type="caution">
    <text evidence="2">The sequence shown here is derived from an EMBL/GenBank/DDBJ whole genome shotgun (WGS) entry which is preliminary data.</text>
</comment>
<dbReference type="InterPro" id="IPR000014">
    <property type="entry name" value="PAS"/>
</dbReference>
<protein>
    <recommendedName>
        <fullName evidence="1">PAS domain-containing protein</fullName>
    </recommendedName>
</protein>
<dbReference type="EMBL" id="VSSQ01041898">
    <property type="protein sequence ID" value="MPM95396.1"/>
    <property type="molecule type" value="Genomic_DNA"/>
</dbReference>
<name>A0A645E1G1_9ZZZZ</name>
<dbReference type="Gene3D" id="3.30.450.20">
    <property type="entry name" value="PAS domain"/>
    <property type="match status" value="1"/>
</dbReference>
<dbReference type="SUPFAM" id="SSF55785">
    <property type="entry name" value="PYP-like sensor domain (PAS domain)"/>
    <property type="match status" value="1"/>
</dbReference>
<evidence type="ECO:0000313" key="2">
    <source>
        <dbReference type="EMBL" id="MPM95396.1"/>
    </source>
</evidence>
<evidence type="ECO:0000259" key="1">
    <source>
        <dbReference type="Pfam" id="PF13426"/>
    </source>
</evidence>
<proteinExistence type="predicted"/>
<dbReference type="AlphaFoldDB" id="A0A645E1G1"/>
<organism evidence="2">
    <name type="scientific">bioreactor metagenome</name>
    <dbReference type="NCBI Taxonomy" id="1076179"/>
    <lineage>
        <taxon>unclassified sequences</taxon>
        <taxon>metagenomes</taxon>
        <taxon>ecological metagenomes</taxon>
    </lineage>
</organism>
<dbReference type="InterPro" id="IPR035965">
    <property type="entry name" value="PAS-like_dom_sf"/>
</dbReference>
<dbReference type="CDD" id="cd00130">
    <property type="entry name" value="PAS"/>
    <property type="match status" value="1"/>
</dbReference>
<gene>
    <name evidence="2" type="ORF">SDC9_142550</name>
</gene>
<dbReference type="Pfam" id="PF13426">
    <property type="entry name" value="PAS_9"/>
    <property type="match status" value="1"/>
</dbReference>
<accession>A0A645E1G1</accession>
<reference evidence="2" key="1">
    <citation type="submission" date="2019-08" db="EMBL/GenBank/DDBJ databases">
        <authorList>
            <person name="Kucharzyk K."/>
            <person name="Murdoch R.W."/>
            <person name="Higgins S."/>
            <person name="Loffler F."/>
        </authorList>
    </citation>
    <scope>NUCLEOTIDE SEQUENCE</scope>
</reference>
<feature type="domain" description="PAS" evidence="1">
    <location>
        <begin position="21"/>
        <end position="107"/>
    </location>
</feature>